<evidence type="ECO:0000256" key="1">
    <source>
        <dbReference type="SAM" id="MobiDB-lite"/>
    </source>
</evidence>
<feature type="region of interest" description="Disordered" evidence="1">
    <location>
        <begin position="23"/>
        <end position="54"/>
    </location>
</feature>
<evidence type="ECO:0000313" key="2">
    <source>
        <dbReference type="EMBL" id="KAK6144133.1"/>
    </source>
</evidence>
<dbReference type="PANTHER" id="PTHR35294:SF1">
    <property type="entry name" value="OS05G0409000 PROTEIN"/>
    <property type="match status" value="1"/>
</dbReference>
<dbReference type="Proteomes" id="UP001318860">
    <property type="component" value="Unassembled WGS sequence"/>
</dbReference>
<name>A0ABR0W9L6_REHGL</name>
<evidence type="ECO:0000313" key="3">
    <source>
        <dbReference type="Proteomes" id="UP001318860"/>
    </source>
</evidence>
<keyword evidence="3" id="KW-1185">Reference proteome</keyword>
<accession>A0ABR0W9L6</accession>
<protein>
    <submittedName>
        <fullName evidence="2">Uncharacterized protein</fullName>
    </submittedName>
</protein>
<organism evidence="2 3">
    <name type="scientific">Rehmannia glutinosa</name>
    <name type="common">Chinese foxglove</name>
    <dbReference type="NCBI Taxonomy" id="99300"/>
    <lineage>
        <taxon>Eukaryota</taxon>
        <taxon>Viridiplantae</taxon>
        <taxon>Streptophyta</taxon>
        <taxon>Embryophyta</taxon>
        <taxon>Tracheophyta</taxon>
        <taxon>Spermatophyta</taxon>
        <taxon>Magnoliopsida</taxon>
        <taxon>eudicotyledons</taxon>
        <taxon>Gunneridae</taxon>
        <taxon>Pentapetalae</taxon>
        <taxon>asterids</taxon>
        <taxon>lamiids</taxon>
        <taxon>Lamiales</taxon>
        <taxon>Orobanchaceae</taxon>
        <taxon>Rehmannieae</taxon>
        <taxon>Rehmannia</taxon>
    </lineage>
</organism>
<proteinExistence type="predicted"/>
<sequence>MTLFPITAAGLVSPKTIKKKHLILPPVPGADNDKREKIRQKNEKHQRQKERRAQELHERCSGYLMSRKLEALAQQIVAMGGRKNYVSFEGDLDKAEEILKAQKEEPFKPEETGDPPTKRDEKDFNYTKIPATVGSPVDPGAKTMQMLKKVPPKSEWTKPQQIATPAEKAQAACLGLHLRWTGKRSSILQCDYANVDWSLDHGSVPPRPNGLWASLNYSVQNNGRGYDSFSYGLGGKSAMRPVLSNGNGAVVPGVAGRVVSSDSTSGGSREWSSPFEEKDIFSLPRQFVSSPSL</sequence>
<reference evidence="2 3" key="1">
    <citation type="journal article" date="2021" name="Comput. Struct. Biotechnol. J.">
        <title>De novo genome assembly of the potent medicinal plant Rehmannia glutinosa using nanopore technology.</title>
        <authorList>
            <person name="Ma L."/>
            <person name="Dong C."/>
            <person name="Song C."/>
            <person name="Wang X."/>
            <person name="Zheng X."/>
            <person name="Niu Y."/>
            <person name="Chen S."/>
            <person name="Feng W."/>
        </authorList>
    </citation>
    <scope>NUCLEOTIDE SEQUENCE [LARGE SCALE GENOMIC DNA]</scope>
    <source>
        <strain evidence="2">DH-2019</strain>
    </source>
</reference>
<feature type="region of interest" description="Disordered" evidence="1">
    <location>
        <begin position="99"/>
        <end position="122"/>
    </location>
</feature>
<gene>
    <name evidence="2" type="ORF">DH2020_020953</name>
</gene>
<dbReference type="EMBL" id="JABTTQ020000012">
    <property type="protein sequence ID" value="KAK6144133.1"/>
    <property type="molecule type" value="Genomic_DNA"/>
</dbReference>
<feature type="compositionally biased region" description="Basic and acidic residues" evidence="1">
    <location>
        <begin position="31"/>
        <end position="54"/>
    </location>
</feature>
<dbReference type="PANTHER" id="PTHR35294">
    <property type="entry name" value="UBIQUITIN-ASSOCIATED/TRANSLATION ELONGATION FACTOR EF1B PROTEIN"/>
    <property type="match status" value="1"/>
</dbReference>
<comment type="caution">
    <text evidence="2">The sequence shown here is derived from an EMBL/GenBank/DDBJ whole genome shotgun (WGS) entry which is preliminary data.</text>
</comment>